<feature type="chain" id="PRO_5045141443" evidence="1">
    <location>
        <begin position="21"/>
        <end position="294"/>
    </location>
</feature>
<dbReference type="Pfam" id="PF13568">
    <property type="entry name" value="OMP_b-brl_2"/>
    <property type="match status" value="1"/>
</dbReference>
<organism evidence="3 4">
    <name type="scientific">Ferruginibacter yonginensis</name>
    <dbReference type="NCBI Taxonomy" id="1310416"/>
    <lineage>
        <taxon>Bacteria</taxon>
        <taxon>Pseudomonadati</taxon>
        <taxon>Bacteroidota</taxon>
        <taxon>Chitinophagia</taxon>
        <taxon>Chitinophagales</taxon>
        <taxon>Chitinophagaceae</taxon>
        <taxon>Ferruginibacter</taxon>
    </lineage>
</organism>
<keyword evidence="4" id="KW-1185">Reference proteome</keyword>
<accession>A0ABV8QUV4</accession>
<dbReference type="InterPro" id="IPR025665">
    <property type="entry name" value="Beta-barrel_OMP_2"/>
</dbReference>
<evidence type="ECO:0000313" key="4">
    <source>
        <dbReference type="Proteomes" id="UP001595907"/>
    </source>
</evidence>
<protein>
    <submittedName>
        <fullName evidence="3">Outer membrane beta-barrel protein</fullName>
    </submittedName>
</protein>
<name>A0ABV8QUV4_9BACT</name>
<feature type="domain" description="Outer membrane protein beta-barrel" evidence="2">
    <location>
        <begin position="91"/>
        <end position="262"/>
    </location>
</feature>
<feature type="signal peptide" evidence="1">
    <location>
        <begin position="1"/>
        <end position="20"/>
    </location>
</feature>
<evidence type="ECO:0000313" key="3">
    <source>
        <dbReference type="EMBL" id="MFC4262804.1"/>
    </source>
</evidence>
<comment type="caution">
    <text evidence="3">The sequence shown here is derived from an EMBL/GenBank/DDBJ whole genome shotgun (WGS) entry which is preliminary data.</text>
</comment>
<reference evidence="4" key="1">
    <citation type="journal article" date="2019" name="Int. J. Syst. Evol. Microbiol.">
        <title>The Global Catalogue of Microorganisms (GCM) 10K type strain sequencing project: providing services to taxonomists for standard genome sequencing and annotation.</title>
        <authorList>
            <consortium name="The Broad Institute Genomics Platform"/>
            <consortium name="The Broad Institute Genome Sequencing Center for Infectious Disease"/>
            <person name="Wu L."/>
            <person name="Ma J."/>
        </authorList>
    </citation>
    <scope>NUCLEOTIDE SEQUENCE [LARGE SCALE GENOMIC DNA]</scope>
    <source>
        <strain evidence="4">CECT 8289</strain>
    </source>
</reference>
<keyword evidence="1" id="KW-0732">Signal</keyword>
<dbReference type="RefSeq" id="WP_379708609.1">
    <property type="nucleotide sequence ID" value="NZ_JBHSCZ010000002.1"/>
</dbReference>
<gene>
    <name evidence="3" type="ORF">ACFOWM_07950</name>
</gene>
<dbReference type="EMBL" id="JBHSCZ010000002">
    <property type="protein sequence ID" value="MFC4262804.1"/>
    <property type="molecule type" value="Genomic_DNA"/>
</dbReference>
<dbReference type="Proteomes" id="UP001595907">
    <property type="component" value="Unassembled WGS sequence"/>
</dbReference>
<evidence type="ECO:0000259" key="2">
    <source>
        <dbReference type="Pfam" id="PF13568"/>
    </source>
</evidence>
<evidence type="ECO:0000256" key="1">
    <source>
        <dbReference type="SAM" id="SignalP"/>
    </source>
</evidence>
<sequence>MKRLYALTTLLCAFAITSMAQTNTPASDSTKKSSNNDTIRIGNILIIKKGKIGKTDSAGVIITTKKKNSKVSTNYGIVDFGFSNFNDNTSYGNTGGYTVNKPGSPAFSEADLKLKGGKSININIWFFMQKVALVKQNINLKYGLGLELNNYRFRSPISFKENGTIPYSGGLQTNAPFVFRDSISFSKNKLALDYLTVPVMLNFATNKKPGKKQFSTSFGISAGYLYSQRNKQISDERGKEKNKGDYDVERFKISYIGEIGLGGVRLYGAYTPKSIFERGLDVKTFNVGIRLSNW</sequence>
<proteinExistence type="predicted"/>